<dbReference type="PIRSF" id="PIRSF006305">
    <property type="entry name" value="Maf"/>
    <property type="match status" value="1"/>
</dbReference>
<evidence type="ECO:0000256" key="3">
    <source>
        <dbReference type="ARBA" id="ARBA00023080"/>
    </source>
</evidence>
<keyword evidence="3 4" id="KW-0546">Nucleotide metabolism</keyword>
<name>A0A1S8CV82_9GAMM</name>
<accession>A0A1S8CV82</accession>
<evidence type="ECO:0000313" key="6">
    <source>
        <dbReference type="Proteomes" id="UP000192132"/>
    </source>
</evidence>
<dbReference type="SUPFAM" id="SSF52972">
    <property type="entry name" value="ITPase-like"/>
    <property type="match status" value="1"/>
</dbReference>
<dbReference type="GO" id="GO:0009117">
    <property type="term" value="P:nucleotide metabolic process"/>
    <property type="evidence" value="ECO:0007669"/>
    <property type="project" value="UniProtKB-KW"/>
</dbReference>
<dbReference type="InterPro" id="IPR003697">
    <property type="entry name" value="Maf-like"/>
</dbReference>
<dbReference type="InterPro" id="IPR029001">
    <property type="entry name" value="ITPase-like_fam"/>
</dbReference>
<reference evidence="5 6" key="1">
    <citation type="submission" date="2016-10" db="EMBL/GenBank/DDBJ databases">
        <title>Draft Genome sequence of Alkanindiges sp. strain H1.</title>
        <authorList>
            <person name="Subhash Y."/>
            <person name="Lee S."/>
        </authorList>
    </citation>
    <scope>NUCLEOTIDE SEQUENCE [LARGE SCALE GENOMIC DNA]</scope>
    <source>
        <strain evidence="5 6">H1</strain>
    </source>
</reference>
<dbReference type="STRING" id="1907941.BKE30_07955"/>
<evidence type="ECO:0000256" key="2">
    <source>
        <dbReference type="ARBA" id="ARBA00022801"/>
    </source>
</evidence>
<evidence type="ECO:0000256" key="1">
    <source>
        <dbReference type="ARBA" id="ARBA00001968"/>
    </source>
</evidence>
<dbReference type="EMBL" id="MLCN01000020">
    <property type="protein sequence ID" value="ONG39986.1"/>
    <property type="molecule type" value="Genomic_DNA"/>
</dbReference>
<comment type="catalytic activity">
    <reaction evidence="4">
        <text>UTP + H2O = UMP + diphosphate + H(+)</text>
        <dbReference type="Rhea" id="RHEA:29395"/>
        <dbReference type="ChEBI" id="CHEBI:15377"/>
        <dbReference type="ChEBI" id="CHEBI:15378"/>
        <dbReference type="ChEBI" id="CHEBI:33019"/>
        <dbReference type="ChEBI" id="CHEBI:46398"/>
        <dbReference type="ChEBI" id="CHEBI:57865"/>
        <dbReference type="EC" id="3.6.1.9"/>
    </reaction>
</comment>
<comment type="catalytic activity">
    <reaction evidence="4">
        <text>dTTP + H2O = dTMP + diphosphate + H(+)</text>
        <dbReference type="Rhea" id="RHEA:28534"/>
        <dbReference type="ChEBI" id="CHEBI:15377"/>
        <dbReference type="ChEBI" id="CHEBI:15378"/>
        <dbReference type="ChEBI" id="CHEBI:33019"/>
        <dbReference type="ChEBI" id="CHEBI:37568"/>
        <dbReference type="ChEBI" id="CHEBI:63528"/>
        <dbReference type="EC" id="3.6.1.9"/>
    </reaction>
</comment>
<dbReference type="Gene3D" id="3.90.950.10">
    <property type="match status" value="1"/>
</dbReference>
<dbReference type="GO" id="GO:0036221">
    <property type="term" value="F:UTP diphosphatase activity"/>
    <property type="evidence" value="ECO:0007669"/>
    <property type="project" value="RHEA"/>
</dbReference>
<dbReference type="CDD" id="cd00555">
    <property type="entry name" value="Maf"/>
    <property type="match status" value="1"/>
</dbReference>
<dbReference type="NCBIfam" id="TIGR00172">
    <property type="entry name" value="maf"/>
    <property type="match status" value="1"/>
</dbReference>
<protein>
    <recommendedName>
        <fullName evidence="4">dTTP/UTP pyrophosphatase</fullName>
        <shortName evidence="4">dTTPase/UTPase</shortName>
        <ecNumber evidence="4">3.6.1.9</ecNumber>
    </recommendedName>
    <alternativeName>
        <fullName evidence="4">Nucleoside triphosphate pyrophosphatase</fullName>
    </alternativeName>
    <alternativeName>
        <fullName evidence="4">Nucleotide pyrophosphatase</fullName>
        <shortName evidence="4">Nucleotide PPase</shortName>
    </alternativeName>
</protein>
<dbReference type="AlphaFoldDB" id="A0A1S8CV82"/>
<keyword evidence="2 4" id="KW-0378">Hydrolase</keyword>
<keyword evidence="4" id="KW-0963">Cytoplasm</keyword>
<feature type="site" description="Important for substrate specificity" evidence="4">
    <location>
        <position position="69"/>
    </location>
</feature>
<dbReference type="HAMAP" id="MF_00528">
    <property type="entry name" value="Maf"/>
    <property type="match status" value="1"/>
</dbReference>
<comment type="subcellular location">
    <subcellularLocation>
        <location evidence="4">Cytoplasm</location>
    </subcellularLocation>
</comment>
<dbReference type="Pfam" id="PF02545">
    <property type="entry name" value="Maf"/>
    <property type="match status" value="1"/>
</dbReference>
<dbReference type="GO" id="GO:0036218">
    <property type="term" value="F:dTTP diphosphatase activity"/>
    <property type="evidence" value="ECO:0007669"/>
    <property type="project" value="RHEA"/>
</dbReference>
<dbReference type="GO" id="GO:0005737">
    <property type="term" value="C:cytoplasm"/>
    <property type="evidence" value="ECO:0007669"/>
    <property type="project" value="UniProtKB-SubCell"/>
</dbReference>
<feature type="site" description="Important for substrate specificity" evidence="4">
    <location>
        <position position="151"/>
    </location>
</feature>
<dbReference type="EC" id="3.6.1.9" evidence="4"/>
<comment type="function">
    <text evidence="4">Nucleoside triphosphate pyrophosphatase that hydrolyzes dTTP and UTP. May have a dual role in cell division arrest and in preventing the incorporation of modified nucleotides into cellular nucleic acids.</text>
</comment>
<comment type="similarity">
    <text evidence="4">Belongs to the Maf family. YhdE subfamily.</text>
</comment>
<organism evidence="5 6">
    <name type="scientific">Alkanindiges hydrocarboniclasticus</name>
    <dbReference type="NCBI Taxonomy" id="1907941"/>
    <lineage>
        <taxon>Bacteria</taxon>
        <taxon>Pseudomonadati</taxon>
        <taxon>Pseudomonadota</taxon>
        <taxon>Gammaproteobacteria</taxon>
        <taxon>Moraxellales</taxon>
        <taxon>Moraxellaceae</taxon>
        <taxon>Alkanindiges</taxon>
    </lineage>
</organism>
<comment type="cofactor">
    <cofactor evidence="1 4">
        <name>a divalent metal cation</name>
        <dbReference type="ChEBI" id="CHEBI:60240"/>
    </cofactor>
</comment>
<sequence length="188" mass="20574">MIVLASGSPRRKELLQQVGVEFEVQVFDIDESPHLHEAPADYVVRLAIQKAQAAIPHLPTDSIVIAADTTVTIDGKILGKPQDQADAFAMWQRLSGRDHFVMTGVAVARNQTVLHRRVTTEVHFARLSLADMQAYWQTGEPVGKAGGYAIQGLGAAFIPKIHGSYSNVVGLPLFETLDLLKEIQSINH</sequence>
<dbReference type="Proteomes" id="UP000192132">
    <property type="component" value="Unassembled WGS sequence"/>
</dbReference>
<comment type="caution">
    <text evidence="5">The sequence shown here is derived from an EMBL/GenBank/DDBJ whole genome shotgun (WGS) entry which is preliminary data.</text>
</comment>
<keyword evidence="6" id="KW-1185">Reference proteome</keyword>
<proteinExistence type="inferred from homology"/>
<evidence type="ECO:0000313" key="5">
    <source>
        <dbReference type="EMBL" id="ONG39986.1"/>
    </source>
</evidence>
<feature type="active site" description="Proton acceptor" evidence="4">
    <location>
        <position position="68"/>
    </location>
</feature>
<dbReference type="RefSeq" id="WP_076878087.1">
    <property type="nucleotide sequence ID" value="NZ_MLCN01000020.1"/>
</dbReference>
<evidence type="ECO:0000256" key="4">
    <source>
        <dbReference type="HAMAP-Rule" id="MF_00528"/>
    </source>
</evidence>
<feature type="site" description="Important for substrate specificity" evidence="4">
    <location>
        <position position="10"/>
    </location>
</feature>
<dbReference type="PANTHER" id="PTHR43213:SF5">
    <property type="entry name" value="BIFUNCTIONAL DTTP_UTP PYROPHOSPHATASE_METHYLTRANSFERASE PROTEIN-RELATED"/>
    <property type="match status" value="1"/>
</dbReference>
<dbReference type="PANTHER" id="PTHR43213">
    <property type="entry name" value="BIFUNCTIONAL DTTP/UTP PYROPHOSPHATASE/METHYLTRANSFERASE PROTEIN-RELATED"/>
    <property type="match status" value="1"/>
</dbReference>
<comment type="caution">
    <text evidence="4">Lacks conserved residue(s) required for the propagation of feature annotation.</text>
</comment>
<gene>
    <name evidence="5" type="ORF">BKE30_07955</name>
</gene>